<proteinExistence type="predicted"/>
<keyword evidence="1 3" id="KW-0808">Transferase</keyword>
<name>A0A3A5MED7_9MICC</name>
<dbReference type="GO" id="GO:0016757">
    <property type="term" value="F:glycosyltransferase activity"/>
    <property type="evidence" value="ECO:0007669"/>
    <property type="project" value="InterPro"/>
</dbReference>
<evidence type="ECO:0000313" key="4">
    <source>
        <dbReference type="Proteomes" id="UP000272560"/>
    </source>
</evidence>
<dbReference type="AlphaFoldDB" id="A0A3A5MED7"/>
<dbReference type="RefSeq" id="WP_120147903.1">
    <property type="nucleotide sequence ID" value="NZ_QZVT01000002.1"/>
</dbReference>
<sequence>MRILLWHVHGGWTDAFVRGRHTYVLPTTPDGGAWGLGRAGRDWPASVIEVAPSDLADADIDLVVLQRIEEIAECERLLGRTPGQDLPAVFLEHNTPRRDIVGTVHPLAAQTDIPVIHVTHFNELFWDSGVASTTVIEHGIVDPGYLYTGEVEQLAAVINEPVRRGRITGTDLLPRFAGVAPVEVFGMGTDGLGDTLDLGPGELRIGGDLPMAELHARLGRSRAYVHPLRWTSLGLSLLEAMHVGLPVLALATTEAARAVPAGAGAISTRVDDLVRMAARLIADPDEARARGLVAREAALEQYGLARFLADWDDVLEQEPTRHRVLAVTERNAQ</sequence>
<evidence type="ECO:0000313" key="3">
    <source>
        <dbReference type="EMBL" id="RJT82085.1"/>
    </source>
</evidence>
<keyword evidence="4" id="KW-1185">Reference proteome</keyword>
<accession>A0A3A5MED7</accession>
<reference evidence="3 4" key="1">
    <citation type="submission" date="2018-09" db="EMBL/GenBank/DDBJ databases">
        <title>Novel species of Arthrobacter.</title>
        <authorList>
            <person name="Liu Q."/>
            <person name="Xin Y.-H."/>
        </authorList>
    </citation>
    <scope>NUCLEOTIDE SEQUENCE [LARGE SCALE GENOMIC DNA]</scope>
    <source>
        <strain evidence="3 4">Hz2</strain>
    </source>
</reference>
<dbReference type="OrthoDB" id="9794513at2"/>
<gene>
    <name evidence="3" type="ORF">D6T63_04955</name>
</gene>
<dbReference type="InterPro" id="IPR001296">
    <property type="entry name" value="Glyco_trans_1"/>
</dbReference>
<dbReference type="Gene3D" id="3.40.50.2000">
    <property type="entry name" value="Glycogen Phosphorylase B"/>
    <property type="match status" value="1"/>
</dbReference>
<evidence type="ECO:0000256" key="1">
    <source>
        <dbReference type="ARBA" id="ARBA00022679"/>
    </source>
</evidence>
<dbReference type="EMBL" id="QZVT01000002">
    <property type="protein sequence ID" value="RJT82085.1"/>
    <property type="molecule type" value="Genomic_DNA"/>
</dbReference>
<evidence type="ECO:0000259" key="2">
    <source>
        <dbReference type="Pfam" id="PF00534"/>
    </source>
</evidence>
<dbReference type="Proteomes" id="UP000272560">
    <property type="component" value="Unassembled WGS sequence"/>
</dbReference>
<comment type="caution">
    <text evidence="3">The sequence shown here is derived from an EMBL/GenBank/DDBJ whole genome shotgun (WGS) entry which is preliminary data.</text>
</comment>
<organism evidence="3 4">
    <name type="scientific">Arthrobacter cheniae</name>
    <dbReference type="NCBI Taxonomy" id="1258888"/>
    <lineage>
        <taxon>Bacteria</taxon>
        <taxon>Bacillati</taxon>
        <taxon>Actinomycetota</taxon>
        <taxon>Actinomycetes</taxon>
        <taxon>Micrococcales</taxon>
        <taxon>Micrococcaceae</taxon>
        <taxon>Arthrobacter</taxon>
    </lineage>
</organism>
<feature type="domain" description="Glycosyl transferase family 1" evidence="2">
    <location>
        <begin position="205"/>
        <end position="288"/>
    </location>
</feature>
<dbReference type="SUPFAM" id="SSF53756">
    <property type="entry name" value="UDP-Glycosyltransferase/glycogen phosphorylase"/>
    <property type="match status" value="1"/>
</dbReference>
<protein>
    <submittedName>
        <fullName evidence="3">Glycosyltransferase family 1 protein</fullName>
    </submittedName>
</protein>
<dbReference type="Pfam" id="PF00534">
    <property type="entry name" value="Glycos_transf_1"/>
    <property type="match status" value="1"/>
</dbReference>